<dbReference type="Gene3D" id="1.10.10.10">
    <property type="entry name" value="Winged helix-like DNA-binding domain superfamily/Winged helix DNA-binding domain"/>
    <property type="match status" value="1"/>
</dbReference>
<dbReference type="PROSITE" id="PS50110">
    <property type="entry name" value="RESPONSE_REGULATORY"/>
    <property type="match status" value="1"/>
</dbReference>
<dbReference type="Pfam" id="PF00072">
    <property type="entry name" value="Response_reg"/>
    <property type="match status" value="1"/>
</dbReference>
<feature type="DNA-binding region" description="OmpR/PhoB-type" evidence="7">
    <location>
        <begin position="124"/>
        <end position="222"/>
    </location>
</feature>
<evidence type="ECO:0000256" key="6">
    <source>
        <dbReference type="PROSITE-ProRule" id="PRU00169"/>
    </source>
</evidence>
<evidence type="ECO:0000256" key="3">
    <source>
        <dbReference type="ARBA" id="ARBA00023015"/>
    </source>
</evidence>
<evidence type="ECO:0000313" key="11">
    <source>
        <dbReference type="Proteomes" id="UP001201985"/>
    </source>
</evidence>
<comment type="caution">
    <text evidence="6">Lacks conserved residue(s) required for the propagation of feature annotation.</text>
</comment>
<keyword evidence="2" id="KW-0902">Two-component regulatory system</keyword>
<dbReference type="SUPFAM" id="SSF52172">
    <property type="entry name" value="CheY-like"/>
    <property type="match status" value="1"/>
</dbReference>
<dbReference type="Proteomes" id="UP001201985">
    <property type="component" value="Unassembled WGS sequence"/>
</dbReference>
<evidence type="ECO:0000256" key="1">
    <source>
        <dbReference type="ARBA" id="ARBA00022553"/>
    </source>
</evidence>
<name>A0ABS9W623_9PROT</name>
<dbReference type="RefSeq" id="WP_241793033.1">
    <property type="nucleotide sequence ID" value="NZ_JALBUU010000004.1"/>
</dbReference>
<proteinExistence type="predicted"/>
<dbReference type="SMART" id="SM00862">
    <property type="entry name" value="Trans_reg_C"/>
    <property type="match status" value="1"/>
</dbReference>
<feature type="domain" description="OmpR/PhoB-type" evidence="9">
    <location>
        <begin position="124"/>
        <end position="222"/>
    </location>
</feature>
<dbReference type="CDD" id="cd00383">
    <property type="entry name" value="trans_reg_C"/>
    <property type="match status" value="1"/>
</dbReference>
<dbReference type="EMBL" id="JALBUU010000004">
    <property type="protein sequence ID" value="MCI0754745.1"/>
    <property type="molecule type" value="Genomic_DNA"/>
</dbReference>
<dbReference type="InterPro" id="IPR011006">
    <property type="entry name" value="CheY-like_superfamily"/>
</dbReference>
<evidence type="ECO:0000256" key="7">
    <source>
        <dbReference type="PROSITE-ProRule" id="PRU01091"/>
    </source>
</evidence>
<reference evidence="10 11" key="1">
    <citation type="submission" date="2022-03" db="EMBL/GenBank/DDBJ databases">
        <title>Complete genome analysis of Roseomonas KG 17.1 : a prolific producer of plant growth promoters.</title>
        <authorList>
            <person name="Saadouli I."/>
            <person name="Najjari A."/>
            <person name="Mosbah A."/>
            <person name="Ouzari H.I."/>
        </authorList>
    </citation>
    <scope>NUCLEOTIDE SEQUENCE [LARGE SCALE GENOMIC DNA]</scope>
    <source>
        <strain evidence="10 11">KG17-1</strain>
    </source>
</reference>
<evidence type="ECO:0000259" key="8">
    <source>
        <dbReference type="PROSITE" id="PS50110"/>
    </source>
</evidence>
<keyword evidence="1" id="KW-0597">Phosphoprotein</keyword>
<evidence type="ECO:0000256" key="4">
    <source>
        <dbReference type="ARBA" id="ARBA00023125"/>
    </source>
</evidence>
<comment type="caution">
    <text evidence="10">The sequence shown here is derived from an EMBL/GenBank/DDBJ whole genome shotgun (WGS) entry which is preliminary data.</text>
</comment>
<gene>
    <name evidence="10" type="ORF">MON41_13365</name>
</gene>
<sequence length="245" mass="27123">MRVLLVEDDARTTHDISMMLRASGIVTDATTRGEEALELAALYDYDIVLLNLMLPDMEGYDVLRRLRGARIETPVLVLSGLAGAQPRIQALATGADDVITKPFDQQELVARVQAIVRRARGFSKSVLLVGPLSLDISVQEARIHDQALHLTRKEYAILELMTLRKGQAVSKEAFLNHLYGGIDEPDAKIIDVFVCKLRKKLADAGASDLVSTIWGRGYLLRDVRAETPEMPWCSRVGLQMSRLAA</sequence>
<evidence type="ECO:0000259" key="9">
    <source>
        <dbReference type="PROSITE" id="PS51755"/>
    </source>
</evidence>
<accession>A0ABS9W623</accession>
<dbReference type="InterPro" id="IPR039420">
    <property type="entry name" value="WalR-like"/>
</dbReference>
<protein>
    <submittedName>
        <fullName evidence="10">Response regulator transcription factor</fullName>
    </submittedName>
</protein>
<organism evidence="10 11">
    <name type="scientific">Teichococcus vastitatis</name>
    <dbReference type="NCBI Taxonomy" id="2307076"/>
    <lineage>
        <taxon>Bacteria</taxon>
        <taxon>Pseudomonadati</taxon>
        <taxon>Pseudomonadota</taxon>
        <taxon>Alphaproteobacteria</taxon>
        <taxon>Acetobacterales</taxon>
        <taxon>Roseomonadaceae</taxon>
        <taxon>Roseomonas</taxon>
    </lineage>
</organism>
<keyword evidence="4 7" id="KW-0238">DNA-binding</keyword>
<feature type="domain" description="Response regulatory" evidence="8">
    <location>
        <begin position="2"/>
        <end position="116"/>
    </location>
</feature>
<dbReference type="PANTHER" id="PTHR48111:SF22">
    <property type="entry name" value="REGULATOR OF RPOS"/>
    <property type="match status" value="1"/>
</dbReference>
<keyword evidence="3" id="KW-0805">Transcription regulation</keyword>
<dbReference type="InterPro" id="IPR036388">
    <property type="entry name" value="WH-like_DNA-bd_sf"/>
</dbReference>
<evidence type="ECO:0000313" key="10">
    <source>
        <dbReference type="EMBL" id="MCI0754745.1"/>
    </source>
</evidence>
<dbReference type="InterPro" id="IPR001867">
    <property type="entry name" value="OmpR/PhoB-type_DNA-bd"/>
</dbReference>
<dbReference type="Pfam" id="PF00486">
    <property type="entry name" value="Trans_reg_C"/>
    <property type="match status" value="1"/>
</dbReference>
<keyword evidence="11" id="KW-1185">Reference proteome</keyword>
<dbReference type="InterPro" id="IPR001789">
    <property type="entry name" value="Sig_transdc_resp-reg_receiver"/>
</dbReference>
<dbReference type="Gene3D" id="3.40.50.2300">
    <property type="match status" value="1"/>
</dbReference>
<dbReference type="PANTHER" id="PTHR48111">
    <property type="entry name" value="REGULATOR OF RPOS"/>
    <property type="match status" value="1"/>
</dbReference>
<evidence type="ECO:0000256" key="5">
    <source>
        <dbReference type="ARBA" id="ARBA00023163"/>
    </source>
</evidence>
<dbReference type="PROSITE" id="PS51755">
    <property type="entry name" value="OMPR_PHOB"/>
    <property type="match status" value="1"/>
</dbReference>
<keyword evidence="5" id="KW-0804">Transcription</keyword>
<evidence type="ECO:0000256" key="2">
    <source>
        <dbReference type="ARBA" id="ARBA00023012"/>
    </source>
</evidence>
<dbReference type="SMART" id="SM00448">
    <property type="entry name" value="REC"/>
    <property type="match status" value="1"/>
</dbReference>